<reference evidence="2" key="1">
    <citation type="submission" date="2019-01" db="EMBL/GenBank/DDBJ databases">
        <authorList>
            <consortium name="Pathogen Informatics"/>
        </authorList>
    </citation>
    <scope>NUCLEOTIDE SEQUENCE [LARGE SCALE GENOMIC DNA]</scope>
    <source>
        <strain evidence="2">NCTC10113</strain>
    </source>
</reference>
<name>A0A448ZYR9_METSV</name>
<gene>
    <name evidence="2" type="ORF">NCTC10113_01198</name>
</gene>
<keyword evidence="1" id="KW-0472">Membrane</keyword>
<feature type="transmembrane region" description="Helical" evidence="1">
    <location>
        <begin position="45"/>
        <end position="67"/>
    </location>
</feature>
<keyword evidence="1" id="KW-0812">Transmembrane</keyword>
<accession>A0A448ZYR9</accession>
<protein>
    <submittedName>
        <fullName evidence="2">Uncharacterized protein</fullName>
    </submittedName>
</protein>
<geneLocation type="plasmid" evidence="2">
    <name>2</name>
</geneLocation>
<feature type="transmembrane region" description="Helical" evidence="1">
    <location>
        <begin position="20"/>
        <end position="39"/>
    </location>
</feature>
<evidence type="ECO:0000313" key="2">
    <source>
        <dbReference type="EMBL" id="VEU56295.1"/>
    </source>
</evidence>
<proteinExistence type="predicted"/>
<organism evidence="2">
    <name type="scientific">Metamycoplasma salivarium</name>
    <name type="common">Mycoplasma salivarium</name>
    <dbReference type="NCBI Taxonomy" id="2124"/>
    <lineage>
        <taxon>Bacteria</taxon>
        <taxon>Bacillati</taxon>
        <taxon>Mycoplasmatota</taxon>
        <taxon>Mycoplasmoidales</taxon>
        <taxon>Metamycoplasmataceae</taxon>
        <taxon>Metamycoplasma</taxon>
    </lineage>
</organism>
<sequence length="109" mass="13303">MKKDFEFNFNYSLILQRPLILISSNIFYIYTCFGLKFSIPLFSIFLIYEIFDILYLIIYWNILLLFAKAKQGKIYCNFIYRMILNSVIKKTMKNNNELISMQYYLHLIY</sequence>
<keyword evidence="2" id="KW-0614">Plasmid</keyword>
<dbReference type="AlphaFoldDB" id="A0A448ZYR9"/>
<keyword evidence="1" id="KW-1133">Transmembrane helix</keyword>
<evidence type="ECO:0000256" key="1">
    <source>
        <dbReference type="SAM" id="Phobius"/>
    </source>
</evidence>
<dbReference type="EMBL" id="LR214939">
    <property type="protein sequence ID" value="VEU56295.1"/>
    <property type="molecule type" value="Genomic_DNA"/>
</dbReference>